<dbReference type="Proteomes" id="UP000229757">
    <property type="component" value="Chromosome"/>
</dbReference>
<dbReference type="Gene3D" id="3.40.630.10">
    <property type="entry name" value="Zn peptidases"/>
    <property type="match status" value="1"/>
</dbReference>
<dbReference type="RefSeq" id="WP_100258422.1">
    <property type="nucleotide sequence ID" value="NZ_CP011797.1"/>
</dbReference>
<organism evidence="6 7">
    <name type="scientific">Reinekea forsetii</name>
    <dbReference type="NCBI Taxonomy" id="1336806"/>
    <lineage>
        <taxon>Bacteria</taxon>
        <taxon>Pseudomonadati</taxon>
        <taxon>Pseudomonadota</taxon>
        <taxon>Gammaproteobacteria</taxon>
        <taxon>Oceanospirillales</taxon>
        <taxon>Saccharospirillaceae</taxon>
        <taxon>Reinekea</taxon>
    </lineage>
</organism>
<evidence type="ECO:0000256" key="3">
    <source>
        <dbReference type="ARBA" id="ARBA00022801"/>
    </source>
</evidence>
<keyword evidence="3" id="KW-0378">Hydrolase</keyword>
<dbReference type="InterPro" id="IPR053138">
    <property type="entry name" value="N-alpha-Ac-DABA_deacetylase"/>
</dbReference>
<feature type="domain" description="Succinylglutamate desuccinylase/Aspartoacylase catalytic" evidence="5">
    <location>
        <begin position="46"/>
        <end position="225"/>
    </location>
</feature>
<dbReference type="GO" id="GO:0016811">
    <property type="term" value="F:hydrolase activity, acting on carbon-nitrogen (but not peptide) bonds, in linear amides"/>
    <property type="evidence" value="ECO:0007669"/>
    <property type="project" value="InterPro"/>
</dbReference>
<dbReference type="InterPro" id="IPR055438">
    <property type="entry name" value="AstE_AspA_cat"/>
</dbReference>
<keyword evidence="2" id="KW-0479">Metal-binding</keyword>
<proteinExistence type="predicted"/>
<dbReference type="PIRSF" id="PIRSF039012">
    <property type="entry name" value="ASP"/>
    <property type="match status" value="1"/>
</dbReference>
<evidence type="ECO:0000256" key="1">
    <source>
        <dbReference type="ARBA" id="ARBA00001947"/>
    </source>
</evidence>
<reference evidence="6 7" key="1">
    <citation type="journal article" date="2017" name="Environ. Microbiol.">
        <title>Genomic and physiological analyses of 'Reinekea forsetii' reveal a versatile opportunistic lifestyle during spring algae blooms.</title>
        <authorList>
            <person name="Avci B."/>
            <person name="Hahnke R.L."/>
            <person name="Chafee M."/>
            <person name="Fischer T."/>
            <person name="Gruber-Vodicka H."/>
            <person name="Tegetmeyer H.E."/>
            <person name="Harder J."/>
            <person name="Fuchs B.M."/>
            <person name="Amann R.I."/>
            <person name="Teeling H."/>
        </authorList>
    </citation>
    <scope>NUCLEOTIDE SEQUENCE [LARGE SCALE GENOMIC DNA]</scope>
    <source>
        <strain evidence="6 7">Hel1_31_D35</strain>
    </source>
</reference>
<dbReference type="OrthoDB" id="9782876at2"/>
<dbReference type="PANTHER" id="PTHR37326">
    <property type="entry name" value="BLL3975 PROTEIN"/>
    <property type="match status" value="1"/>
</dbReference>
<protein>
    <submittedName>
        <fullName evidence="6">Succinylglutamate desuccinylase</fullName>
    </submittedName>
</protein>
<evidence type="ECO:0000259" key="5">
    <source>
        <dbReference type="Pfam" id="PF24827"/>
    </source>
</evidence>
<evidence type="ECO:0000313" key="6">
    <source>
        <dbReference type="EMBL" id="ATX78219.1"/>
    </source>
</evidence>
<evidence type="ECO:0000313" key="7">
    <source>
        <dbReference type="Proteomes" id="UP000229757"/>
    </source>
</evidence>
<accession>A0A2K8KWC0</accession>
<dbReference type="AlphaFoldDB" id="A0A2K8KWC0"/>
<keyword evidence="4" id="KW-0862">Zinc</keyword>
<dbReference type="SUPFAM" id="SSF53187">
    <property type="entry name" value="Zn-dependent exopeptidases"/>
    <property type="match status" value="1"/>
</dbReference>
<dbReference type="KEGG" id="rfo:REIFOR_03100"/>
<dbReference type="GO" id="GO:0046872">
    <property type="term" value="F:metal ion binding"/>
    <property type="evidence" value="ECO:0007669"/>
    <property type="project" value="UniProtKB-KW"/>
</dbReference>
<dbReference type="InterPro" id="IPR043795">
    <property type="entry name" value="N-alpha-Ac-DABA-like"/>
</dbReference>
<sequence>MATTPLVIGNQEILPGRSYRIELPVARLYTDTEVTMPVYVIRGKRPGPSVFVSAAIHGDELNGIEIVRRLIQSKTLKVSAGTLYLVPMVNVYGVLNQSRYMPDRRDLNRSFPGSAKGSLAGRVANMLMEEIVNRCQYGIDLHTGAIHRSNLPQVRAFLEDPETLKLAQNFGVPVLLNSNLRDGSLREAAVAQGTKILIYEAGQALRFDEISIRAGVTGVLNVLTYLGLLTRKMPKKIVQPYVANNSAWVRTGFSGIVNHLKNLGDQVQKNDVLATIGGPFGEVFGQVLAVRSGIIIGKLNIPLAQEGDALFHIAFFSESDEDVYDNIEVMQEALMPDHPFILAGD</sequence>
<gene>
    <name evidence="6" type="ORF">REIFOR_03100</name>
</gene>
<comment type="cofactor">
    <cofactor evidence="1">
        <name>Zn(2+)</name>
        <dbReference type="ChEBI" id="CHEBI:29105"/>
    </cofactor>
</comment>
<dbReference type="PANTHER" id="PTHR37326:SF2">
    <property type="entry name" value="SUCCINYLGLUTAMATE DESUCCINYLASE_ASPARTOACYLASE FAMILY PROTEIN"/>
    <property type="match status" value="1"/>
</dbReference>
<evidence type="ECO:0000256" key="4">
    <source>
        <dbReference type="ARBA" id="ARBA00022833"/>
    </source>
</evidence>
<name>A0A2K8KWC0_9GAMM</name>
<keyword evidence="7" id="KW-1185">Reference proteome</keyword>
<evidence type="ECO:0000256" key="2">
    <source>
        <dbReference type="ARBA" id="ARBA00022723"/>
    </source>
</evidence>
<dbReference type="Pfam" id="PF24827">
    <property type="entry name" value="AstE_AspA_cat"/>
    <property type="match status" value="1"/>
</dbReference>
<dbReference type="GO" id="GO:0016788">
    <property type="term" value="F:hydrolase activity, acting on ester bonds"/>
    <property type="evidence" value="ECO:0007669"/>
    <property type="project" value="InterPro"/>
</dbReference>
<dbReference type="EMBL" id="CP011797">
    <property type="protein sequence ID" value="ATX78219.1"/>
    <property type="molecule type" value="Genomic_DNA"/>
</dbReference>
<dbReference type="CDD" id="cd06251">
    <property type="entry name" value="M14_ASTE_ASPA-like"/>
    <property type="match status" value="1"/>
</dbReference>